<accession>A0A088E499</accession>
<evidence type="ECO:0000313" key="2">
    <source>
        <dbReference type="EMBL" id="AIM27121.1"/>
    </source>
</evidence>
<dbReference type="AlphaFoldDB" id="A0A088E499"/>
<evidence type="ECO:0000313" key="4">
    <source>
        <dbReference type="EMBL" id="AKV76268.1"/>
    </source>
</evidence>
<sequence length="107" mass="11486">METYQILGLIGSMLLVMAIVTPLFFYPRYAPAMMFGGMMGFGMMPGMAFFLVIPFALGVVGSLISDETTAGILLILASVFSLIAGFIGIISFILLLISGILALRQRI</sequence>
<evidence type="ECO:0000313" key="10">
    <source>
        <dbReference type="Proteomes" id="UP000061362"/>
    </source>
</evidence>
<reference evidence="10 11" key="2">
    <citation type="journal article" date="2015" name="Genome Announc.">
        <title>Complete Genome Sequences of Evolved Arsenate-Resistant Metallosphaera sedula Strains.</title>
        <authorList>
            <person name="Ai C."/>
            <person name="McCarthy S."/>
            <person name="Schackwitz W."/>
            <person name="Martin J."/>
            <person name="Lipzen A."/>
            <person name="Blum P."/>
        </authorList>
    </citation>
    <scope>NUCLEOTIDE SEQUENCE [LARGE SCALE GENOMIC DNA]</scope>
    <source>
        <strain evidence="5 11">ARS120-1</strain>
        <strain evidence="6 10">ARS120-2</strain>
        <strain evidence="3 13">ARS50-1</strain>
        <strain evidence="4 12">ARS50-2</strain>
    </source>
</reference>
<dbReference type="EMBL" id="CP012174">
    <property type="protein sequence ID" value="AKV78520.1"/>
    <property type="molecule type" value="Genomic_DNA"/>
</dbReference>
<evidence type="ECO:0000313" key="13">
    <source>
        <dbReference type="Proteomes" id="UP000068832"/>
    </source>
</evidence>
<dbReference type="EMBL" id="CP012176">
    <property type="protein sequence ID" value="AKV83008.1"/>
    <property type="molecule type" value="Genomic_DNA"/>
</dbReference>
<evidence type="ECO:0000313" key="8">
    <source>
        <dbReference type="Proteomes" id="UP000029084"/>
    </source>
</evidence>
<dbReference type="EMBL" id="CP008822">
    <property type="protein sequence ID" value="AIM27121.1"/>
    <property type="molecule type" value="Genomic_DNA"/>
</dbReference>
<evidence type="ECO:0000313" key="9">
    <source>
        <dbReference type="Proteomes" id="UP000056255"/>
    </source>
</evidence>
<dbReference type="EMBL" id="CP012173">
    <property type="protein sequence ID" value="AKV76268.1"/>
    <property type="molecule type" value="Genomic_DNA"/>
</dbReference>
<feature type="transmembrane region" description="Helical" evidence="1">
    <location>
        <begin position="6"/>
        <end position="26"/>
    </location>
</feature>
<reference evidence="2 8" key="1">
    <citation type="journal article" date="2014" name="J. Bacteriol.">
        <title>Role of an Archaeal PitA Transporter in the Copper and Arsenic Resistance of Metallosphaera sedula, an Extreme Thermoacidophile.</title>
        <authorList>
            <person name="McCarthy S."/>
            <person name="Ai C."/>
            <person name="Wheaton G."/>
            <person name="Tevatia R."/>
            <person name="Eckrich V."/>
            <person name="Kelly R."/>
            <person name="Blum P."/>
        </authorList>
    </citation>
    <scope>NUCLEOTIDE SEQUENCE [LARGE SCALE GENOMIC DNA]</scope>
    <source>
        <strain evidence="2 8">CuR1</strain>
    </source>
</reference>
<protein>
    <submittedName>
        <fullName evidence="2">Uncharacterized protein</fullName>
    </submittedName>
</protein>
<reference evidence="7 9" key="3">
    <citation type="submission" date="2015-07" db="EMBL/GenBank/DDBJ databases">
        <title>Physiological, transcriptional responses and genome re-sequencing of acid resistant extremely thermoacidophilic Metallosphaera sedula SARC-M1.</title>
        <authorList>
            <person name="Ai C."/>
            <person name="McCarthy S."/>
            <person name="Eckrich V."/>
            <person name="Rudrappa D."/>
            <person name="Qiu G."/>
            <person name="Blum P."/>
        </authorList>
    </citation>
    <scope>NUCLEOTIDE SEQUENCE [LARGE SCALE GENOMIC DNA]</scope>
    <source>
        <strain evidence="7 9">SARC-M1</strain>
    </source>
</reference>
<keyword evidence="1" id="KW-0812">Transmembrane</keyword>
<evidence type="ECO:0000313" key="7">
    <source>
        <dbReference type="EMBL" id="AKV83008.1"/>
    </source>
</evidence>
<dbReference type="Proteomes" id="UP000062398">
    <property type="component" value="Chromosome"/>
</dbReference>
<organism evidence="2 8">
    <name type="scientific">Metallosphaera sedula</name>
    <dbReference type="NCBI Taxonomy" id="43687"/>
    <lineage>
        <taxon>Archaea</taxon>
        <taxon>Thermoproteota</taxon>
        <taxon>Thermoprotei</taxon>
        <taxon>Sulfolobales</taxon>
        <taxon>Sulfolobaceae</taxon>
        <taxon>Metallosphaera</taxon>
    </lineage>
</organism>
<dbReference type="EMBL" id="CP012175">
    <property type="protein sequence ID" value="AKV80765.1"/>
    <property type="molecule type" value="Genomic_DNA"/>
</dbReference>
<dbReference type="GeneID" id="97613949"/>
<evidence type="ECO:0000313" key="6">
    <source>
        <dbReference type="EMBL" id="AKV80765.1"/>
    </source>
</evidence>
<gene>
    <name evidence="2" type="ORF">HA72_0965</name>
    <name evidence="3" type="ORF">MsedA_0980</name>
    <name evidence="4" type="ORF">MsedB_0981</name>
    <name evidence="5" type="ORF">MsedC_0980</name>
    <name evidence="6" type="ORF">MsedD_0981</name>
    <name evidence="7" type="ORF">MsedE_0981</name>
</gene>
<keyword evidence="1" id="KW-1133">Transmembrane helix</keyword>
<feature type="transmembrane region" description="Helical" evidence="1">
    <location>
        <begin position="70"/>
        <end position="103"/>
    </location>
</feature>
<evidence type="ECO:0000313" key="3">
    <source>
        <dbReference type="EMBL" id="AKV74029.1"/>
    </source>
</evidence>
<proteinExistence type="predicted"/>
<evidence type="ECO:0000313" key="12">
    <source>
        <dbReference type="Proteomes" id="UP000062475"/>
    </source>
</evidence>
<feature type="transmembrane region" description="Helical" evidence="1">
    <location>
        <begin position="38"/>
        <end position="64"/>
    </location>
</feature>
<dbReference type="Proteomes" id="UP000029084">
    <property type="component" value="Chromosome"/>
</dbReference>
<dbReference type="Proteomes" id="UP000061362">
    <property type="component" value="Chromosome"/>
</dbReference>
<name>A0A088E499_9CREN</name>
<dbReference type="EMBL" id="CP012172">
    <property type="protein sequence ID" value="AKV74029.1"/>
    <property type="molecule type" value="Genomic_DNA"/>
</dbReference>
<dbReference type="Proteomes" id="UP000056255">
    <property type="component" value="Chromosome"/>
</dbReference>
<dbReference type="RefSeq" id="WP_012020922.1">
    <property type="nucleotide sequence ID" value="NZ_CP008822.1"/>
</dbReference>
<dbReference type="Proteomes" id="UP000062475">
    <property type="component" value="Chromosome"/>
</dbReference>
<evidence type="ECO:0000313" key="5">
    <source>
        <dbReference type="EMBL" id="AKV78520.1"/>
    </source>
</evidence>
<dbReference type="PATRIC" id="fig|43687.5.peg.998"/>
<evidence type="ECO:0000313" key="11">
    <source>
        <dbReference type="Proteomes" id="UP000062398"/>
    </source>
</evidence>
<dbReference type="OMA" id="YVGMMFY"/>
<evidence type="ECO:0000256" key="1">
    <source>
        <dbReference type="SAM" id="Phobius"/>
    </source>
</evidence>
<dbReference type="Proteomes" id="UP000068832">
    <property type="component" value="Chromosome"/>
</dbReference>
<keyword evidence="1" id="KW-0472">Membrane</keyword>